<proteinExistence type="predicted"/>
<dbReference type="EMBL" id="JAWHQM010000010">
    <property type="protein sequence ID" value="KAK5628956.1"/>
    <property type="molecule type" value="Genomic_DNA"/>
</dbReference>
<name>A0AAN7Z8T9_9PEZI</name>
<keyword evidence="3" id="KW-1185">Reference proteome</keyword>
<accession>A0AAN7Z8T9</accession>
<comment type="caution">
    <text evidence="2">The sequence shown here is derived from an EMBL/GenBank/DDBJ whole genome shotgun (WGS) entry which is preliminary data.</text>
</comment>
<dbReference type="Proteomes" id="UP001305414">
    <property type="component" value="Unassembled WGS sequence"/>
</dbReference>
<feature type="region of interest" description="Disordered" evidence="1">
    <location>
        <begin position="1"/>
        <end position="32"/>
    </location>
</feature>
<evidence type="ECO:0000256" key="1">
    <source>
        <dbReference type="SAM" id="MobiDB-lite"/>
    </source>
</evidence>
<organism evidence="2 3">
    <name type="scientific">Xylaria bambusicola</name>
    <dbReference type="NCBI Taxonomy" id="326684"/>
    <lineage>
        <taxon>Eukaryota</taxon>
        <taxon>Fungi</taxon>
        <taxon>Dikarya</taxon>
        <taxon>Ascomycota</taxon>
        <taxon>Pezizomycotina</taxon>
        <taxon>Sordariomycetes</taxon>
        <taxon>Xylariomycetidae</taxon>
        <taxon>Xylariales</taxon>
        <taxon>Xylariaceae</taxon>
        <taxon>Xylaria</taxon>
    </lineage>
</organism>
<dbReference type="AlphaFoldDB" id="A0AAN7Z8T9"/>
<evidence type="ECO:0000313" key="2">
    <source>
        <dbReference type="EMBL" id="KAK5628956.1"/>
    </source>
</evidence>
<reference evidence="2 3" key="1">
    <citation type="submission" date="2023-10" db="EMBL/GenBank/DDBJ databases">
        <title>Draft genome sequence of Xylaria bambusicola isolate GMP-LS, the root and basal stem rot pathogen of sugarcane in Indonesia.</title>
        <authorList>
            <person name="Selvaraj P."/>
            <person name="Muralishankar V."/>
            <person name="Muruganantham S."/>
            <person name="Sp S."/>
            <person name="Haryani S."/>
            <person name="Lau K.J.X."/>
            <person name="Naqvi N.I."/>
        </authorList>
    </citation>
    <scope>NUCLEOTIDE SEQUENCE [LARGE SCALE GENOMIC DNA]</scope>
    <source>
        <strain evidence="2">GMP-LS</strain>
    </source>
</reference>
<protein>
    <submittedName>
        <fullName evidence="2">Uncharacterized protein</fullName>
    </submittedName>
</protein>
<sequence length="150" mass="16757">MTPKTEPSFFVTSLPESASGQSSGSTTTTDSDDSTFDALVQTKIVPLTTIFTPPAYCQNRFYVTETEPDSDGFYHITNIYSYTDDPLYRSCQPDPDAFLNSYSPAVCPYNMDIATVTSWTFDSTNGDGWVWYQDLCCQRHVSQLKAKNCS</sequence>
<evidence type="ECO:0000313" key="3">
    <source>
        <dbReference type="Proteomes" id="UP001305414"/>
    </source>
</evidence>
<gene>
    <name evidence="2" type="ORF">RRF57_004671</name>
</gene>
<feature type="compositionally biased region" description="Polar residues" evidence="1">
    <location>
        <begin position="10"/>
        <end position="21"/>
    </location>
</feature>